<proteinExistence type="predicted"/>
<protein>
    <submittedName>
        <fullName evidence="1">Uncharacterized protein</fullName>
    </submittedName>
</protein>
<dbReference type="AlphaFoldDB" id="A0A9P8IHU8"/>
<organism evidence="1 2">
    <name type="scientific">Trichoglossum hirsutum</name>
    <dbReference type="NCBI Taxonomy" id="265104"/>
    <lineage>
        <taxon>Eukaryota</taxon>
        <taxon>Fungi</taxon>
        <taxon>Dikarya</taxon>
        <taxon>Ascomycota</taxon>
        <taxon>Pezizomycotina</taxon>
        <taxon>Geoglossomycetes</taxon>
        <taxon>Geoglossales</taxon>
        <taxon>Geoglossaceae</taxon>
        <taxon>Trichoglossum</taxon>
    </lineage>
</organism>
<dbReference type="Proteomes" id="UP000750711">
    <property type="component" value="Unassembled WGS sequence"/>
</dbReference>
<name>A0A9P8IHU8_9PEZI</name>
<feature type="non-terminal residue" evidence="1">
    <location>
        <position position="75"/>
    </location>
</feature>
<reference evidence="1" key="1">
    <citation type="submission" date="2021-03" db="EMBL/GenBank/DDBJ databases">
        <title>Comparative genomics and phylogenomic investigation of the class Geoglossomycetes provide insights into ecological specialization and systematics.</title>
        <authorList>
            <person name="Melie T."/>
            <person name="Pirro S."/>
            <person name="Miller A.N."/>
            <person name="Quandt A."/>
        </authorList>
    </citation>
    <scope>NUCLEOTIDE SEQUENCE</scope>
    <source>
        <strain evidence="1">CAQ_001_2017</strain>
    </source>
</reference>
<comment type="caution">
    <text evidence="1">The sequence shown here is derived from an EMBL/GenBank/DDBJ whole genome shotgun (WGS) entry which is preliminary data.</text>
</comment>
<evidence type="ECO:0000313" key="1">
    <source>
        <dbReference type="EMBL" id="KAH0550894.1"/>
    </source>
</evidence>
<sequence length="75" mass="8901">MEVWRQHRIFGLMEEGKEALFHLASEDEAYSEKRKKELRAKVGGDEGMIVGVHVRHGDRHPFEFQYQESYIPLDR</sequence>
<gene>
    <name evidence="1" type="ORF">GP486_007741</name>
</gene>
<keyword evidence="2" id="KW-1185">Reference proteome</keyword>
<dbReference type="EMBL" id="JAGHQM010002381">
    <property type="protein sequence ID" value="KAH0550894.1"/>
    <property type="molecule type" value="Genomic_DNA"/>
</dbReference>
<evidence type="ECO:0000313" key="2">
    <source>
        <dbReference type="Proteomes" id="UP000750711"/>
    </source>
</evidence>
<accession>A0A9P8IHU8</accession>